<keyword evidence="6 7" id="KW-0472">Membrane</keyword>
<dbReference type="PROSITE" id="PS00714">
    <property type="entry name" value="NA_DICARBOXYL_SYMP_2"/>
    <property type="match status" value="1"/>
</dbReference>
<dbReference type="Pfam" id="PF00375">
    <property type="entry name" value="SDF"/>
    <property type="match status" value="1"/>
</dbReference>
<evidence type="ECO:0000256" key="4">
    <source>
        <dbReference type="ARBA" id="ARBA00022847"/>
    </source>
</evidence>
<feature type="transmembrane region" description="Helical" evidence="7">
    <location>
        <begin position="165"/>
        <end position="186"/>
    </location>
</feature>
<dbReference type="Proteomes" id="UP001204772">
    <property type="component" value="Unassembled WGS sequence"/>
</dbReference>
<evidence type="ECO:0000313" key="8">
    <source>
        <dbReference type="EMBL" id="MCP1381848.1"/>
    </source>
</evidence>
<dbReference type="InterPro" id="IPR036458">
    <property type="entry name" value="Na:dicarbo_symporter_sf"/>
</dbReference>
<dbReference type="PRINTS" id="PR00173">
    <property type="entry name" value="EDTRNSPORT"/>
</dbReference>
<feature type="transmembrane region" description="Helical" evidence="7">
    <location>
        <begin position="107"/>
        <end position="129"/>
    </location>
</feature>
<evidence type="ECO:0000256" key="7">
    <source>
        <dbReference type="SAM" id="Phobius"/>
    </source>
</evidence>
<feature type="transmembrane region" description="Helical" evidence="7">
    <location>
        <begin position="322"/>
        <end position="353"/>
    </location>
</feature>
<keyword evidence="9" id="KW-1185">Reference proteome</keyword>
<keyword evidence="2" id="KW-0813">Transport</keyword>
<organism evidence="8 9">
    <name type="scientific">Runella salmonicolor</name>
    <dbReference type="NCBI Taxonomy" id="2950278"/>
    <lineage>
        <taxon>Bacteria</taxon>
        <taxon>Pseudomonadati</taxon>
        <taxon>Bacteroidota</taxon>
        <taxon>Cytophagia</taxon>
        <taxon>Cytophagales</taxon>
        <taxon>Spirosomataceae</taxon>
        <taxon>Runella</taxon>
    </lineage>
</organism>
<feature type="transmembrane region" description="Helical" evidence="7">
    <location>
        <begin position="234"/>
        <end position="257"/>
    </location>
</feature>
<feature type="transmembrane region" description="Helical" evidence="7">
    <location>
        <begin position="365"/>
        <end position="388"/>
    </location>
</feature>
<evidence type="ECO:0000256" key="3">
    <source>
        <dbReference type="ARBA" id="ARBA00022692"/>
    </source>
</evidence>
<evidence type="ECO:0000313" key="9">
    <source>
        <dbReference type="Proteomes" id="UP001204772"/>
    </source>
</evidence>
<feature type="transmembrane region" description="Helical" evidence="7">
    <location>
        <begin position="12"/>
        <end position="35"/>
    </location>
</feature>
<dbReference type="RefSeq" id="WP_253525797.1">
    <property type="nucleotide sequence ID" value="NZ_JAMZEL010000001.1"/>
</dbReference>
<dbReference type="PANTHER" id="PTHR42865:SF1">
    <property type="entry name" value="AEROBIC C4-DICARBOXYLATE TRANSPORT PROTEIN"/>
    <property type="match status" value="1"/>
</dbReference>
<accession>A0ABT1FJA4</accession>
<name>A0ABT1FJA4_9BACT</name>
<evidence type="ECO:0000256" key="5">
    <source>
        <dbReference type="ARBA" id="ARBA00022989"/>
    </source>
</evidence>
<dbReference type="InterPro" id="IPR018107">
    <property type="entry name" value="Na-dicarboxylate_symporter_CS"/>
</dbReference>
<dbReference type="Gene3D" id="1.10.3860.10">
    <property type="entry name" value="Sodium:dicarboxylate symporter"/>
    <property type="match status" value="1"/>
</dbReference>
<proteinExistence type="predicted"/>
<dbReference type="EMBL" id="JAMZEL010000001">
    <property type="protein sequence ID" value="MCP1381848.1"/>
    <property type="molecule type" value="Genomic_DNA"/>
</dbReference>
<dbReference type="PANTHER" id="PTHR42865">
    <property type="entry name" value="PROTON/GLUTAMATE-ASPARTATE SYMPORTER"/>
    <property type="match status" value="1"/>
</dbReference>
<dbReference type="SUPFAM" id="SSF118215">
    <property type="entry name" value="Proton glutamate symport protein"/>
    <property type="match status" value="1"/>
</dbReference>
<gene>
    <name evidence="8" type="ORF">NCI00_05395</name>
</gene>
<sequence length="444" mass="48711">MQKTTSGSGLTKLFTNLTFWVLTAITLGVLLGHYYPSVALQPILEKPIKFNLWISEFEIKTTFSEFLSSLFISIVKLFINPIIFVTITLGIISMGDLKKVGKVGAKALLYFEVVTTIALIVGVLVANIIRPGDGVMTEAIQGGDISKYTKSAVAFSWWKFFWDNVTLQVLVVAIVSGIVISGRSIRHKVVELLTPVSKTIFWGLHKVMLLAPIGAFGGMAFTISKYGIKTLLPLAKLMLTVYVTMALFVFVVLYLVLRYYKVSIFKFLRYIREELLIVLGTSSSEAGLPSLMEKLERMGCSKSVVGLVVPAGYSFNLDGTTIYLSMAVIFLAQVFNVHLDLGQILTIIGILMITSKGAAGVTGSGFIVLASTLSAIKVIPVEGLALLLGVDRFMSEARAITNFIGNGVATIWIANNEKEFNRHKMGYAFGHVERFEDIKTDNLD</sequence>
<keyword evidence="5 7" id="KW-1133">Transmembrane helix</keyword>
<comment type="subcellular location">
    <subcellularLocation>
        <location evidence="1">Membrane</location>
        <topology evidence="1">Multi-pass membrane protein</topology>
    </subcellularLocation>
</comment>
<protein>
    <submittedName>
        <fullName evidence="8">Cation:dicarboxylase symporter family transporter</fullName>
    </submittedName>
</protein>
<reference evidence="8 9" key="1">
    <citation type="submission" date="2022-06" db="EMBL/GenBank/DDBJ databases">
        <title>Runella sp. S5 genome sequencing.</title>
        <authorList>
            <person name="Park S."/>
        </authorList>
    </citation>
    <scope>NUCLEOTIDE SEQUENCE [LARGE SCALE GENOMIC DNA]</scope>
    <source>
        <strain evidence="8 9">S5</strain>
    </source>
</reference>
<dbReference type="InterPro" id="IPR001991">
    <property type="entry name" value="Na-dicarboxylate_symporter"/>
</dbReference>
<evidence type="ECO:0000256" key="2">
    <source>
        <dbReference type="ARBA" id="ARBA00022448"/>
    </source>
</evidence>
<feature type="transmembrane region" description="Helical" evidence="7">
    <location>
        <begin position="207"/>
        <end position="228"/>
    </location>
</feature>
<evidence type="ECO:0000256" key="6">
    <source>
        <dbReference type="ARBA" id="ARBA00023136"/>
    </source>
</evidence>
<keyword evidence="4" id="KW-0769">Symport</keyword>
<feature type="transmembrane region" description="Helical" evidence="7">
    <location>
        <begin position="70"/>
        <end position="95"/>
    </location>
</feature>
<comment type="caution">
    <text evidence="8">The sequence shown here is derived from an EMBL/GenBank/DDBJ whole genome shotgun (WGS) entry which is preliminary data.</text>
</comment>
<evidence type="ECO:0000256" key="1">
    <source>
        <dbReference type="ARBA" id="ARBA00004141"/>
    </source>
</evidence>
<keyword evidence="3 7" id="KW-0812">Transmembrane</keyword>